<sequence>MFLDRIGIDMIGIVNEPSSPRFAKKEFNKMIRTKVSRPVVSVAINHDNLDLKADLIQVHRILNDDELERLETMSTSRFILYVPVSEEGRIYLRKVVSHGFDKVLFDSPRRGLRTSLQLAKELLDVFPDAGLAGGINPENVVDFVSLNPGWLDVSSGVEEYPGKKSRDKVMKIKEVIKGGV</sequence>
<dbReference type="HAMAP" id="MF_00135">
    <property type="entry name" value="PRAI"/>
    <property type="match status" value="1"/>
</dbReference>
<evidence type="ECO:0000256" key="3">
    <source>
        <dbReference type="ARBA" id="ARBA00007571"/>
    </source>
</evidence>
<comment type="caution">
    <text evidence="10">The sequence shown here is derived from an EMBL/GenBank/DDBJ whole genome shotgun (WGS) entry which is preliminary data.</text>
</comment>
<evidence type="ECO:0000313" key="10">
    <source>
        <dbReference type="EMBL" id="MUN27946.1"/>
    </source>
</evidence>
<comment type="pathway">
    <text evidence="2 8">Amino-acid biosynthesis; L-tryptophan biosynthesis; L-tryptophan from chorismate: step 3/5.</text>
</comment>
<dbReference type="EMBL" id="WGGD01000005">
    <property type="protein sequence ID" value="MUN27946.1"/>
    <property type="molecule type" value="Genomic_DNA"/>
</dbReference>
<reference evidence="10 11" key="1">
    <citation type="submission" date="2019-10" db="EMBL/GenBank/DDBJ databases">
        <title>Sequencing and Assembly of Multiple Reported Metal-Biooxidizing Members of the Extremely Thermoacidophilic Archaeal Family Sulfolobaceae.</title>
        <authorList>
            <person name="Counts J.A."/>
            <person name="Kelly R.M."/>
        </authorList>
    </citation>
    <scope>NUCLEOTIDE SEQUENCE [LARGE SCALE GENOMIC DNA]</scope>
    <source>
        <strain evidence="10 11">DSM 6482</strain>
    </source>
</reference>
<evidence type="ECO:0000256" key="7">
    <source>
        <dbReference type="ARBA" id="ARBA00023235"/>
    </source>
</evidence>
<evidence type="ECO:0000259" key="9">
    <source>
        <dbReference type="Pfam" id="PF00697"/>
    </source>
</evidence>
<evidence type="ECO:0000313" key="11">
    <source>
        <dbReference type="Proteomes" id="UP000470772"/>
    </source>
</evidence>
<feature type="domain" description="N-(5'phosphoribosyl) anthranilate isomerase (PRAI)" evidence="9">
    <location>
        <begin position="11"/>
        <end position="172"/>
    </location>
</feature>
<dbReference type="PANTHER" id="PTHR42894">
    <property type="entry name" value="N-(5'-PHOSPHORIBOSYL)ANTHRANILATE ISOMERASE"/>
    <property type="match status" value="1"/>
</dbReference>
<dbReference type="InterPro" id="IPR013785">
    <property type="entry name" value="Aldolase_TIM"/>
</dbReference>
<gene>
    <name evidence="8" type="primary">trpF</name>
    <name evidence="10" type="ORF">GC250_00340</name>
</gene>
<name>A0A6A9QFT6_SULME</name>
<accession>A0A6A9QFT6</accession>
<evidence type="ECO:0000256" key="4">
    <source>
        <dbReference type="ARBA" id="ARBA00022605"/>
    </source>
</evidence>
<organism evidence="10 11">
    <name type="scientific">Sulfuracidifex metallicus DSM 6482 = JCM 9184</name>
    <dbReference type="NCBI Taxonomy" id="523847"/>
    <lineage>
        <taxon>Archaea</taxon>
        <taxon>Thermoproteota</taxon>
        <taxon>Thermoprotei</taxon>
        <taxon>Sulfolobales</taxon>
        <taxon>Sulfolobaceae</taxon>
        <taxon>Sulfuracidifex</taxon>
    </lineage>
</organism>
<evidence type="ECO:0000256" key="5">
    <source>
        <dbReference type="ARBA" id="ARBA00022822"/>
    </source>
</evidence>
<protein>
    <recommendedName>
        <fullName evidence="8">N-(5'-phosphoribosyl)anthranilate isomerase</fullName>
        <shortName evidence="8">PRAI</shortName>
        <ecNumber evidence="8">5.3.1.24</ecNumber>
    </recommendedName>
</protein>
<evidence type="ECO:0000256" key="6">
    <source>
        <dbReference type="ARBA" id="ARBA00023141"/>
    </source>
</evidence>
<dbReference type="Gene3D" id="3.20.20.70">
    <property type="entry name" value="Aldolase class I"/>
    <property type="match status" value="1"/>
</dbReference>
<dbReference type="PANTHER" id="PTHR42894:SF1">
    <property type="entry name" value="N-(5'-PHOSPHORIBOSYL)ANTHRANILATE ISOMERASE"/>
    <property type="match status" value="1"/>
</dbReference>
<keyword evidence="4 8" id="KW-0028">Amino-acid biosynthesis</keyword>
<keyword evidence="5 8" id="KW-0822">Tryptophan biosynthesis</keyword>
<comment type="similarity">
    <text evidence="3 8">Belongs to the TrpF family.</text>
</comment>
<dbReference type="GO" id="GO:0004640">
    <property type="term" value="F:phosphoribosylanthranilate isomerase activity"/>
    <property type="evidence" value="ECO:0007669"/>
    <property type="project" value="UniProtKB-UniRule"/>
</dbReference>
<keyword evidence="6 8" id="KW-0057">Aromatic amino acid biosynthesis</keyword>
<comment type="catalytic activity">
    <reaction evidence="1 8">
        <text>N-(5-phospho-beta-D-ribosyl)anthranilate = 1-(2-carboxyphenylamino)-1-deoxy-D-ribulose 5-phosphate</text>
        <dbReference type="Rhea" id="RHEA:21540"/>
        <dbReference type="ChEBI" id="CHEBI:18277"/>
        <dbReference type="ChEBI" id="CHEBI:58613"/>
        <dbReference type="EC" id="5.3.1.24"/>
    </reaction>
</comment>
<dbReference type="GO" id="GO:0000162">
    <property type="term" value="P:L-tryptophan biosynthetic process"/>
    <property type="evidence" value="ECO:0007669"/>
    <property type="project" value="UniProtKB-UniRule"/>
</dbReference>
<evidence type="ECO:0000256" key="8">
    <source>
        <dbReference type="HAMAP-Rule" id="MF_00135"/>
    </source>
</evidence>
<dbReference type="Pfam" id="PF00697">
    <property type="entry name" value="PRAI"/>
    <property type="match status" value="1"/>
</dbReference>
<keyword evidence="11" id="KW-1185">Reference proteome</keyword>
<evidence type="ECO:0000256" key="2">
    <source>
        <dbReference type="ARBA" id="ARBA00004664"/>
    </source>
</evidence>
<evidence type="ECO:0000256" key="1">
    <source>
        <dbReference type="ARBA" id="ARBA00001164"/>
    </source>
</evidence>
<keyword evidence="7 8" id="KW-0413">Isomerase</keyword>
<proteinExistence type="inferred from homology"/>
<dbReference type="SUPFAM" id="SSF51366">
    <property type="entry name" value="Ribulose-phoshate binding barrel"/>
    <property type="match status" value="1"/>
</dbReference>
<dbReference type="InterPro" id="IPR044643">
    <property type="entry name" value="TrpF_fam"/>
</dbReference>
<dbReference type="InterPro" id="IPR001240">
    <property type="entry name" value="PRAI_dom"/>
</dbReference>
<dbReference type="Proteomes" id="UP000470772">
    <property type="component" value="Unassembled WGS sequence"/>
</dbReference>
<dbReference type="AlphaFoldDB" id="A0A6A9QFT6"/>
<dbReference type="EC" id="5.3.1.24" evidence="8"/>
<dbReference type="InterPro" id="IPR011060">
    <property type="entry name" value="RibuloseP-bd_barrel"/>
</dbReference>
<dbReference type="UniPathway" id="UPA00035">
    <property type="reaction ID" value="UER00042"/>
</dbReference>